<dbReference type="PANTHER" id="PTHR33531">
    <property type="entry name" value="RUBRERYTHRIN SUBFAMILY"/>
    <property type="match status" value="1"/>
</dbReference>
<sequence>MSDLKKILELALSFERSGQEFYKSNMEKVKQALARETFKYLMDMESSHVEFIRKMIEKLKTDETINIEATGEKDEIFKERLKSQALSSNTYSNDLADLSILRMAYLIEKDFVEYYGKASEKIEDDRAKKLLTTLRVWEEGHMELLKRLMERIYEKNALDLGFYPF</sequence>
<dbReference type="SUPFAM" id="SSF47240">
    <property type="entry name" value="Ferritin-like"/>
    <property type="match status" value="1"/>
</dbReference>
<dbReference type="InterPro" id="IPR003251">
    <property type="entry name" value="Rr_diiron-bd_dom"/>
</dbReference>
<accession>A0A7Z7LE38</accession>
<dbReference type="RefSeq" id="WP_169698649.1">
    <property type="nucleotide sequence ID" value="NZ_LS974202.1"/>
</dbReference>
<dbReference type="EMBL" id="LS974202">
    <property type="protein sequence ID" value="SSC12292.1"/>
    <property type="molecule type" value="Genomic_DNA"/>
</dbReference>
<evidence type="ECO:0000313" key="2">
    <source>
        <dbReference type="EMBL" id="SSC12292.1"/>
    </source>
</evidence>
<proteinExistence type="predicted"/>
<keyword evidence="3" id="KW-1185">Reference proteome</keyword>
<protein>
    <recommendedName>
        <fullName evidence="1">Rubrerythrin diiron-binding domain-containing protein</fullName>
    </recommendedName>
</protein>
<dbReference type="Proteomes" id="UP000250796">
    <property type="component" value="Chromosome MESINF"/>
</dbReference>
<dbReference type="GO" id="GO:0016491">
    <property type="term" value="F:oxidoreductase activity"/>
    <property type="evidence" value="ECO:0007669"/>
    <property type="project" value="InterPro"/>
</dbReference>
<dbReference type="Pfam" id="PF02915">
    <property type="entry name" value="Rubrerythrin"/>
    <property type="match status" value="1"/>
</dbReference>
<name>A0A7Z7LE38_9BACT</name>
<dbReference type="AlphaFoldDB" id="A0A7Z7LE38"/>
<gene>
    <name evidence="2" type="ORF">MESINF_0843</name>
</gene>
<dbReference type="CDD" id="cd01045">
    <property type="entry name" value="Ferritin_like_AB"/>
    <property type="match status" value="1"/>
</dbReference>
<dbReference type="KEGG" id="minf:MESINF_0843"/>
<evidence type="ECO:0000313" key="3">
    <source>
        <dbReference type="Proteomes" id="UP000250796"/>
    </source>
</evidence>
<dbReference type="Gene3D" id="1.20.1260.10">
    <property type="match status" value="1"/>
</dbReference>
<dbReference type="PANTHER" id="PTHR33531:SF7">
    <property type="entry name" value="HYPOTHETICAL MEMBRANE PROTEIN, CONSERVED"/>
    <property type="match status" value="1"/>
</dbReference>
<evidence type="ECO:0000259" key="1">
    <source>
        <dbReference type="Pfam" id="PF02915"/>
    </source>
</evidence>
<dbReference type="GO" id="GO:0046872">
    <property type="term" value="F:metal ion binding"/>
    <property type="evidence" value="ECO:0007669"/>
    <property type="project" value="InterPro"/>
</dbReference>
<dbReference type="InterPro" id="IPR009078">
    <property type="entry name" value="Ferritin-like_SF"/>
</dbReference>
<feature type="domain" description="Rubrerythrin diiron-binding" evidence="1">
    <location>
        <begin position="6"/>
        <end position="149"/>
    </location>
</feature>
<dbReference type="InterPro" id="IPR012347">
    <property type="entry name" value="Ferritin-like"/>
</dbReference>
<reference evidence="2 3" key="1">
    <citation type="submission" date="2017-01" db="EMBL/GenBank/DDBJ databases">
        <authorList>
            <person name="Erauso G."/>
        </authorList>
    </citation>
    <scope>NUCLEOTIDE SEQUENCE [LARGE SCALE GENOMIC DNA]</scope>
    <source>
        <strain evidence="2">MESINF1</strain>
    </source>
</reference>
<organism evidence="2 3">
    <name type="scientific">Mesotoga infera</name>
    <dbReference type="NCBI Taxonomy" id="1236046"/>
    <lineage>
        <taxon>Bacteria</taxon>
        <taxon>Thermotogati</taxon>
        <taxon>Thermotogota</taxon>
        <taxon>Thermotogae</taxon>
        <taxon>Kosmotogales</taxon>
        <taxon>Kosmotogaceae</taxon>
        <taxon>Mesotoga</taxon>
    </lineage>
</organism>